<organism evidence="2 3">
    <name type="scientific">Vigna angularis var. angularis</name>
    <dbReference type="NCBI Taxonomy" id="157739"/>
    <lineage>
        <taxon>Eukaryota</taxon>
        <taxon>Viridiplantae</taxon>
        <taxon>Streptophyta</taxon>
        <taxon>Embryophyta</taxon>
        <taxon>Tracheophyta</taxon>
        <taxon>Spermatophyta</taxon>
        <taxon>Magnoliopsida</taxon>
        <taxon>eudicotyledons</taxon>
        <taxon>Gunneridae</taxon>
        <taxon>Pentapetalae</taxon>
        <taxon>rosids</taxon>
        <taxon>fabids</taxon>
        <taxon>Fabales</taxon>
        <taxon>Fabaceae</taxon>
        <taxon>Papilionoideae</taxon>
        <taxon>50 kb inversion clade</taxon>
        <taxon>NPAAA clade</taxon>
        <taxon>indigoferoid/millettioid clade</taxon>
        <taxon>Phaseoleae</taxon>
        <taxon>Vigna</taxon>
    </lineage>
</organism>
<gene>
    <name evidence="2" type="primary">Vigan.10G041700</name>
    <name evidence="2" type="ORF">VIGAN_10041700</name>
</gene>
<sequence length="80" mass="8679">MSYLPPPSIPSNPWTPSFPTFPPPTSFFASSDDDLDSSSSSTSTFGIIIGVSVGVVGLILLVGIWYKYLRKKFRSDSCSK</sequence>
<dbReference type="EMBL" id="AP015043">
    <property type="protein sequence ID" value="BAT99041.1"/>
    <property type="molecule type" value="Genomic_DNA"/>
</dbReference>
<dbReference type="AlphaFoldDB" id="A0A0S3T1P2"/>
<name>A0A0S3T1P2_PHAAN</name>
<dbReference type="Proteomes" id="UP000291084">
    <property type="component" value="Chromosome 10"/>
</dbReference>
<feature type="transmembrane region" description="Helical" evidence="1">
    <location>
        <begin position="45"/>
        <end position="66"/>
    </location>
</feature>
<keyword evidence="1" id="KW-0812">Transmembrane</keyword>
<reference evidence="2 3" key="1">
    <citation type="journal article" date="2015" name="Sci. Rep.">
        <title>The power of single molecule real-time sequencing technology in the de novo assembly of a eukaryotic genome.</title>
        <authorList>
            <person name="Sakai H."/>
            <person name="Naito K."/>
            <person name="Ogiso-Tanaka E."/>
            <person name="Takahashi Y."/>
            <person name="Iseki K."/>
            <person name="Muto C."/>
            <person name="Satou K."/>
            <person name="Teruya K."/>
            <person name="Shiroma A."/>
            <person name="Shimoji M."/>
            <person name="Hirano T."/>
            <person name="Itoh T."/>
            <person name="Kaga A."/>
            <person name="Tomooka N."/>
        </authorList>
    </citation>
    <scope>NUCLEOTIDE SEQUENCE [LARGE SCALE GENOMIC DNA]</scope>
    <source>
        <strain evidence="3">cv. Shumari</strain>
    </source>
</reference>
<keyword evidence="1" id="KW-1133">Transmembrane helix</keyword>
<keyword evidence="1" id="KW-0472">Membrane</keyword>
<proteinExistence type="predicted"/>
<accession>A0A0S3T1P2</accession>
<keyword evidence="3" id="KW-1185">Reference proteome</keyword>
<evidence type="ECO:0000256" key="1">
    <source>
        <dbReference type="SAM" id="Phobius"/>
    </source>
</evidence>
<evidence type="ECO:0000313" key="2">
    <source>
        <dbReference type="EMBL" id="BAT99041.1"/>
    </source>
</evidence>
<protein>
    <submittedName>
        <fullName evidence="2">Uncharacterized protein</fullName>
    </submittedName>
</protein>
<evidence type="ECO:0000313" key="3">
    <source>
        <dbReference type="Proteomes" id="UP000291084"/>
    </source>
</evidence>